<name>A0A6I1MRJ9_9CLOT</name>
<dbReference type="AlphaFoldDB" id="A0A6I1MRJ9"/>
<organism evidence="2 3">
    <name type="scientific">Clostridium tarantellae</name>
    <dbReference type="NCBI Taxonomy" id="39493"/>
    <lineage>
        <taxon>Bacteria</taxon>
        <taxon>Bacillati</taxon>
        <taxon>Bacillota</taxon>
        <taxon>Clostridia</taxon>
        <taxon>Eubacteriales</taxon>
        <taxon>Clostridiaceae</taxon>
        <taxon>Clostridium</taxon>
    </lineage>
</organism>
<dbReference type="CDD" id="cd00882">
    <property type="entry name" value="Ras_like_GTPase"/>
    <property type="match status" value="1"/>
</dbReference>
<evidence type="ECO:0000256" key="1">
    <source>
        <dbReference type="PIRNR" id="PIRNR036409"/>
    </source>
</evidence>
<dbReference type="InterPro" id="IPR012381">
    <property type="entry name" value="EutP_PduV"/>
</dbReference>
<proteinExistence type="inferred from homology"/>
<reference evidence="2 3" key="1">
    <citation type="submission" date="2019-10" db="EMBL/GenBank/DDBJ databases">
        <title>The Genome Sequence of Clostridium tarantellae Isolated from Fish Brain.</title>
        <authorList>
            <person name="Bano L."/>
            <person name="Kiel M."/>
            <person name="Sales G."/>
            <person name="Doxey A.C."/>
            <person name="Mansfield M.J."/>
            <person name="Schiavone M."/>
            <person name="Rossetto O."/>
            <person name="Pirazzini M."/>
            <person name="Dobrindt U."/>
            <person name="Montecucco C."/>
        </authorList>
    </citation>
    <scope>NUCLEOTIDE SEQUENCE [LARGE SCALE GENOMIC DNA]</scope>
    <source>
        <strain evidence="2 3">DSM 3997</strain>
    </source>
</reference>
<sequence length="144" mass="16162">MSRVIFIGKTGCGKTTLCQKLNELEFEYKKTQAVELYDNAIDTPGEYMENRNYYNALIVTAADADVIALVYDCTSEEGYIPPAFASIFPKEVIGIITKISLAKNKEHIEIAKDKLEIAGVGRIFKVDTIQNIGIDKLLKYLNQF</sequence>
<evidence type="ECO:0000313" key="2">
    <source>
        <dbReference type="EMBL" id="MPQ42909.1"/>
    </source>
</evidence>
<dbReference type="RefSeq" id="WP_152887959.1">
    <property type="nucleotide sequence ID" value="NZ_WHJC01000027.1"/>
</dbReference>
<dbReference type="SUPFAM" id="SSF52540">
    <property type="entry name" value="P-loop containing nucleoside triphosphate hydrolases"/>
    <property type="match status" value="1"/>
</dbReference>
<dbReference type="GO" id="GO:0005524">
    <property type="term" value="F:ATP binding"/>
    <property type="evidence" value="ECO:0007669"/>
    <property type="project" value="UniProtKB-UniRule"/>
</dbReference>
<keyword evidence="1" id="KW-0547">Nucleotide-binding</keyword>
<keyword evidence="3" id="KW-1185">Reference proteome</keyword>
<dbReference type="PANTHER" id="PTHR40453:SF1">
    <property type="entry name" value="PROTEIN YOEF"/>
    <property type="match status" value="1"/>
</dbReference>
<accession>A0A6I1MRJ9</accession>
<dbReference type="PIRSF" id="PIRSF036409">
    <property type="entry name" value="EutP_PduV"/>
    <property type="match status" value="1"/>
</dbReference>
<dbReference type="OrthoDB" id="6179at2"/>
<dbReference type="PANTHER" id="PTHR40453">
    <property type="entry name" value="PROTEIN YOEF"/>
    <property type="match status" value="1"/>
</dbReference>
<dbReference type="InterPro" id="IPR027417">
    <property type="entry name" value="P-loop_NTPase"/>
</dbReference>
<comment type="similarity">
    <text evidence="1">Belongs to the EutP/PduV family.</text>
</comment>
<dbReference type="Gene3D" id="3.40.50.300">
    <property type="entry name" value="P-loop containing nucleotide triphosphate hydrolases"/>
    <property type="match status" value="1"/>
</dbReference>
<comment type="caution">
    <text evidence="2">The sequence shown here is derived from an EMBL/GenBank/DDBJ whole genome shotgun (WGS) entry which is preliminary data.</text>
</comment>
<evidence type="ECO:0000313" key="3">
    <source>
        <dbReference type="Proteomes" id="UP000430345"/>
    </source>
</evidence>
<dbReference type="NCBIfam" id="TIGR02528">
    <property type="entry name" value="EutP"/>
    <property type="match status" value="1"/>
</dbReference>
<protein>
    <submittedName>
        <fullName evidence="2">EutP/PduV family microcompartment system protein</fullName>
    </submittedName>
</protein>
<dbReference type="EMBL" id="WHJC01000027">
    <property type="protein sequence ID" value="MPQ42909.1"/>
    <property type="molecule type" value="Genomic_DNA"/>
</dbReference>
<dbReference type="Proteomes" id="UP000430345">
    <property type="component" value="Unassembled WGS sequence"/>
</dbReference>
<dbReference type="GO" id="GO:0006576">
    <property type="term" value="P:biogenic amine metabolic process"/>
    <property type="evidence" value="ECO:0007669"/>
    <property type="project" value="InterPro"/>
</dbReference>
<dbReference type="Pfam" id="PF10662">
    <property type="entry name" value="PduV-EutP"/>
    <property type="match status" value="1"/>
</dbReference>
<gene>
    <name evidence="2" type="primary">eutP</name>
    <name evidence="2" type="ORF">GBZ86_03955</name>
</gene>